<dbReference type="SUPFAM" id="SSF53448">
    <property type="entry name" value="Nucleotide-diphospho-sugar transferases"/>
    <property type="match status" value="1"/>
</dbReference>
<organism evidence="1 2">
    <name type="scientific">Agromyces flavus</name>
    <dbReference type="NCBI Taxonomy" id="589382"/>
    <lineage>
        <taxon>Bacteria</taxon>
        <taxon>Bacillati</taxon>
        <taxon>Actinomycetota</taxon>
        <taxon>Actinomycetes</taxon>
        <taxon>Micrococcales</taxon>
        <taxon>Microbacteriaceae</taxon>
        <taxon>Agromyces</taxon>
    </lineage>
</organism>
<evidence type="ECO:0000313" key="1">
    <source>
        <dbReference type="EMBL" id="MCP2366957.1"/>
    </source>
</evidence>
<dbReference type="InterPro" id="IPR029044">
    <property type="entry name" value="Nucleotide-diphossugar_trans"/>
</dbReference>
<evidence type="ECO:0008006" key="3">
    <source>
        <dbReference type="Google" id="ProtNLM"/>
    </source>
</evidence>
<gene>
    <name evidence="1" type="ORF">BCL57_001111</name>
</gene>
<comment type="caution">
    <text evidence="1">The sequence shown here is derived from an EMBL/GenBank/DDBJ whole genome shotgun (WGS) entry which is preliminary data.</text>
</comment>
<reference evidence="1" key="1">
    <citation type="submission" date="2022-06" db="EMBL/GenBank/DDBJ databases">
        <title>Genomic Encyclopedia of Type Strains, Phase III (KMG-III): the genomes of soil and plant-associated and newly described type strains.</title>
        <authorList>
            <person name="Whitman W."/>
        </authorList>
    </citation>
    <scope>NUCLEOTIDE SEQUENCE</scope>
    <source>
        <strain evidence="1">CPCC 202695</strain>
    </source>
</reference>
<accession>A0ABT1KM88</accession>
<keyword evidence="2" id="KW-1185">Reference proteome</keyword>
<name>A0ABT1KM88_9MICO</name>
<protein>
    <recommendedName>
        <fullName evidence="3">Capsular polysaccharide synthesis protein</fullName>
    </recommendedName>
</protein>
<dbReference type="Gene3D" id="3.90.550.20">
    <property type="match status" value="1"/>
</dbReference>
<dbReference type="RefSeq" id="WP_092674218.1">
    <property type="nucleotide sequence ID" value="NZ_JBHSOY010000003.1"/>
</dbReference>
<dbReference type="EMBL" id="SODL02000002">
    <property type="protein sequence ID" value="MCP2366957.1"/>
    <property type="molecule type" value="Genomic_DNA"/>
</dbReference>
<proteinExistence type="predicted"/>
<sequence length="285" mass="32600">MRIGDSMKAVQRRWNKVQSRNPVNLWVDRTRADVMSRLSSPDFWYGRYPHTFLERRPPDGGDAASQVPEVIWCFWTGSNPLTPNRAACLAQMREVNPHTPVELITPERLPSFVVSTHPLHRAYDDLSLVHRSDYLRAYFLHHFGGGYSDLKQLRGPWRSALDRMRTSDAWLIGPPLTHPAWAGEGPGRLGAHLRRYYRRIASESTLIAKSHTPLTGEWLREVERRLDYQAPALAEAEGGIWGQEPGYPISWTGLLGDVLHPLCLKYGDRVVLDDSIAWVEDVPYR</sequence>
<dbReference type="Proteomes" id="UP000893823">
    <property type="component" value="Unassembled WGS sequence"/>
</dbReference>
<evidence type="ECO:0000313" key="2">
    <source>
        <dbReference type="Proteomes" id="UP000893823"/>
    </source>
</evidence>